<dbReference type="SMART" id="SM00871">
    <property type="entry name" value="AraC_E_bind"/>
    <property type="match status" value="1"/>
</dbReference>
<protein>
    <submittedName>
        <fullName evidence="3">Effector-binding domain-containing protein</fullName>
    </submittedName>
</protein>
<feature type="transmembrane region" description="Helical" evidence="1">
    <location>
        <begin position="16"/>
        <end position="36"/>
    </location>
</feature>
<name>A0A1M7NQR6_9FLAO</name>
<dbReference type="EMBL" id="LT670848">
    <property type="protein sequence ID" value="SHN06391.1"/>
    <property type="molecule type" value="Genomic_DNA"/>
</dbReference>
<dbReference type="AlphaFoldDB" id="A0A1M7NQR6"/>
<accession>A0A1M7NQR6</accession>
<dbReference type="InterPro" id="IPR010499">
    <property type="entry name" value="AraC_E-bd"/>
</dbReference>
<dbReference type="SUPFAM" id="SSF55136">
    <property type="entry name" value="Probable bacterial effector-binding domain"/>
    <property type="match status" value="1"/>
</dbReference>
<evidence type="ECO:0000313" key="3">
    <source>
        <dbReference type="EMBL" id="SHN06391.1"/>
    </source>
</evidence>
<dbReference type="CDD" id="cd07818">
    <property type="entry name" value="SRPBCC_1"/>
    <property type="match status" value="1"/>
</dbReference>
<dbReference type="InterPro" id="IPR019587">
    <property type="entry name" value="Polyketide_cyclase/dehydratase"/>
</dbReference>
<dbReference type="InterPro" id="IPR011256">
    <property type="entry name" value="Reg_factor_effector_dom_sf"/>
</dbReference>
<dbReference type="SUPFAM" id="SSF55961">
    <property type="entry name" value="Bet v1-like"/>
    <property type="match status" value="1"/>
</dbReference>
<sequence length="356" mass="40471">MLNLSIFAYKATHMKILKYFFFLLLIVIIAGSIYIATKDGDYQIEETKVITAPVEMVFQEVNEFKNWKNWEPWSAEADDMIIEYGTKTSGDSASYSWKSDSAGDGEIKTISAKPYSKIEQQISFITPYGESTSQAYWEFNEIENGTEVTWGIKGHQSFMEKLAFTFQDESIAEMMRPMFQKGLNNMQSVVLNKMDKYAINVDGVIQHGGGYYMYTTTASKISQVDEKMVPMFAEVSTYMDENGIEKSGNPFVLYNEWNETSGTAIFSVGIFTPSEVITPAESEILTGFIPNQKVLKTTLKGDYKNLKEAWDAAYNYIEENELEVLEDAHNFEVHLTSPDDVANPAKWITHLYIPVK</sequence>
<dbReference type="Pfam" id="PF10604">
    <property type="entry name" value="Polyketide_cyc2"/>
    <property type="match status" value="1"/>
</dbReference>
<evidence type="ECO:0000259" key="2">
    <source>
        <dbReference type="SMART" id="SM00871"/>
    </source>
</evidence>
<dbReference type="Gene3D" id="3.20.80.10">
    <property type="entry name" value="Regulatory factor, effector binding domain"/>
    <property type="match status" value="1"/>
</dbReference>
<evidence type="ECO:0000313" key="4">
    <source>
        <dbReference type="Proteomes" id="UP000190235"/>
    </source>
</evidence>
<dbReference type="STRING" id="143223.SAMN05878281_3372"/>
<dbReference type="InterPro" id="IPR023393">
    <property type="entry name" value="START-like_dom_sf"/>
</dbReference>
<keyword evidence="1" id="KW-0812">Transmembrane</keyword>
<feature type="domain" description="AraC effector-binding" evidence="2">
    <location>
        <begin position="217"/>
        <end position="356"/>
    </location>
</feature>
<evidence type="ECO:0000256" key="1">
    <source>
        <dbReference type="SAM" id="Phobius"/>
    </source>
</evidence>
<keyword evidence="1" id="KW-0472">Membrane</keyword>
<reference evidence="4" key="1">
    <citation type="submission" date="2016-11" db="EMBL/GenBank/DDBJ databases">
        <authorList>
            <person name="Varghese N."/>
            <person name="Submissions S."/>
        </authorList>
    </citation>
    <scope>NUCLEOTIDE SEQUENCE [LARGE SCALE GENOMIC DNA]</scope>
    <source>
        <strain evidence="4">ACAM 48</strain>
    </source>
</reference>
<dbReference type="Gene3D" id="3.30.530.20">
    <property type="match status" value="1"/>
</dbReference>
<keyword evidence="1" id="KW-1133">Transmembrane helix</keyword>
<keyword evidence="4" id="KW-1185">Reference proteome</keyword>
<gene>
    <name evidence="3" type="ORF">SAMN05878281_3372</name>
</gene>
<dbReference type="Proteomes" id="UP000190235">
    <property type="component" value="Chromosome I"/>
</dbReference>
<proteinExistence type="predicted"/>
<dbReference type="InterPro" id="IPR029442">
    <property type="entry name" value="GyrI-like"/>
</dbReference>
<organism evidence="3 4">
    <name type="scientific">Salegentibacter salegens</name>
    <dbReference type="NCBI Taxonomy" id="143223"/>
    <lineage>
        <taxon>Bacteria</taxon>
        <taxon>Pseudomonadati</taxon>
        <taxon>Bacteroidota</taxon>
        <taxon>Flavobacteriia</taxon>
        <taxon>Flavobacteriales</taxon>
        <taxon>Flavobacteriaceae</taxon>
        <taxon>Salegentibacter</taxon>
    </lineage>
</organism>
<dbReference type="Pfam" id="PF06445">
    <property type="entry name" value="GyrI-like"/>
    <property type="match status" value="1"/>
</dbReference>